<dbReference type="Proteomes" id="UP000197468">
    <property type="component" value="Unassembled WGS sequence"/>
</dbReference>
<protein>
    <recommendedName>
        <fullName evidence="1">VapC45 PIN like domain-containing protein</fullName>
    </recommendedName>
</protein>
<dbReference type="Pfam" id="PF18478">
    <property type="entry name" value="PIN_10"/>
    <property type="match status" value="1"/>
</dbReference>
<keyword evidence="3" id="KW-1185">Reference proteome</keyword>
<organism evidence="2 3">
    <name type="scientific">Roseateles aquatilis</name>
    <dbReference type="NCBI Taxonomy" id="431061"/>
    <lineage>
        <taxon>Bacteria</taxon>
        <taxon>Pseudomonadati</taxon>
        <taxon>Pseudomonadota</taxon>
        <taxon>Betaproteobacteria</taxon>
        <taxon>Burkholderiales</taxon>
        <taxon>Sphaerotilaceae</taxon>
        <taxon>Roseateles</taxon>
    </lineage>
</organism>
<reference evidence="2 3" key="1">
    <citation type="journal article" date="2008" name="Int. J. Syst. Evol. Microbiol.">
        <title>Description of Roseateles aquatilis sp. nov. and Roseateles terrae sp. nov., in the class Betaproteobacteria, and emended description of the genus Roseateles.</title>
        <authorList>
            <person name="Gomila M."/>
            <person name="Bowien B."/>
            <person name="Falsen E."/>
            <person name="Moore E.R."/>
            <person name="Lalucat J."/>
        </authorList>
    </citation>
    <scope>NUCLEOTIDE SEQUENCE [LARGE SCALE GENOMIC DNA]</scope>
    <source>
        <strain evidence="2 3">CCUG 48205</strain>
    </source>
</reference>
<comment type="caution">
    <text evidence="2">The sequence shown here is derived from an EMBL/GenBank/DDBJ whole genome shotgun (WGS) entry which is preliminary data.</text>
</comment>
<evidence type="ECO:0000313" key="2">
    <source>
        <dbReference type="EMBL" id="OWQ86195.1"/>
    </source>
</evidence>
<dbReference type="OrthoDB" id="6956264at2"/>
<feature type="domain" description="VapC45 PIN like" evidence="1">
    <location>
        <begin position="1"/>
        <end position="83"/>
    </location>
</feature>
<sequence>MKFMFDANLSTDLAKAIGALSRKEHVVERVMHVEELFPKNTDDVVWIGRLKEHGAHWVVITNDKLKKQQGSERALINRSEFIGYVLDPQWGHHGFWSIAERLVDWWPIILEHVKTARAGLYRVPWKTGSARRLTSF</sequence>
<dbReference type="InterPro" id="IPR041375">
    <property type="entry name" value="VapC45_PIN-like"/>
</dbReference>
<evidence type="ECO:0000313" key="3">
    <source>
        <dbReference type="Proteomes" id="UP000197468"/>
    </source>
</evidence>
<name>A0A246J0V5_9BURK</name>
<proteinExistence type="predicted"/>
<dbReference type="RefSeq" id="WP_088386744.1">
    <property type="nucleotide sequence ID" value="NZ_NIOF01000011.1"/>
</dbReference>
<accession>A0A246J0V5</accession>
<dbReference type="AlphaFoldDB" id="A0A246J0V5"/>
<dbReference type="EMBL" id="NIOF01000011">
    <property type="protein sequence ID" value="OWQ86195.1"/>
    <property type="molecule type" value="Genomic_DNA"/>
</dbReference>
<evidence type="ECO:0000259" key="1">
    <source>
        <dbReference type="Pfam" id="PF18478"/>
    </source>
</evidence>
<gene>
    <name evidence="2" type="ORF">CDN99_20360</name>
</gene>